<comment type="caution">
    <text evidence="28">The sequence shown here is derived from an EMBL/GenBank/DDBJ whole genome shotgun (WGS) entry which is preliminary data.</text>
</comment>
<dbReference type="SUPFAM" id="SSF56059">
    <property type="entry name" value="Glutathione synthetase ATP-binding domain-like"/>
    <property type="match status" value="1"/>
</dbReference>
<evidence type="ECO:0000256" key="26">
    <source>
        <dbReference type="PROSITE-ProRule" id="PRU00409"/>
    </source>
</evidence>
<protein>
    <recommendedName>
        <fullName evidence="19 22">D-alanine--D-alanine ligase</fullName>
        <ecNumber evidence="6 22">6.3.2.4</ecNumber>
    </recommendedName>
    <alternativeName>
        <fullName evidence="21 22">D-Ala-D-Ala ligase</fullName>
    </alternativeName>
    <alternativeName>
        <fullName evidence="20 22">D-alanylalanine synthetase</fullName>
    </alternativeName>
</protein>
<evidence type="ECO:0000256" key="3">
    <source>
        <dbReference type="ARBA" id="ARBA00004496"/>
    </source>
</evidence>
<dbReference type="GO" id="GO:0009252">
    <property type="term" value="P:peptidoglycan biosynthetic process"/>
    <property type="evidence" value="ECO:0007669"/>
    <property type="project" value="UniProtKB-UniRule"/>
</dbReference>
<evidence type="ECO:0000259" key="27">
    <source>
        <dbReference type="PROSITE" id="PS50975"/>
    </source>
</evidence>
<name>A0A7Y8VQC0_9FIRM</name>
<comment type="subcellular location">
    <subcellularLocation>
        <location evidence="3 22">Cytoplasm</location>
    </subcellularLocation>
</comment>
<feature type="active site" evidence="23">
    <location>
        <position position="192"/>
    </location>
</feature>
<dbReference type="NCBIfam" id="TIGR01205">
    <property type="entry name" value="D_ala_D_alaTIGR"/>
    <property type="match status" value="1"/>
</dbReference>
<evidence type="ECO:0000256" key="17">
    <source>
        <dbReference type="ARBA" id="ARBA00047614"/>
    </source>
</evidence>
<dbReference type="Pfam" id="PF07478">
    <property type="entry name" value="Dala_Dala_lig_C"/>
    <property type="match status" value="1"/>
</dbReference>
<dbReference type="GO" id="GO:0005829">
    <property type="term" value="C:cytosol"/>
    <property type="evidence" value="ECO:0007669"/>
    <property type="project" value="TreeGrafter"/>
</dbReference>
<keyword evidence="9 25" id="KW-0479">Metal-binding</keyword>
<reference evidence="28 29" key="1">
    <citation type="submission" date="2020-06" db="EMBL/GenBank/DDBJ databases">
        <title>Mogibacterium timidum strain W9173 genomic sequence.</title>
        <authorList>
            <person name="Wade W.G."/>
            <person name="Johnston C.D."/>
            <person name="Chen T."/>
            <person name="Dewhirst F.E."/>
        </authorList>
    </citation>
    <scope>NUCLEOTIDE SEQUENCE [LARGE SCALE GENOMIC DNA]</scope>
    <source>
        <strain evidence="28 29">W9173</strain>
    </source>
</reference>
<keyword evidence="8 22" id="KW-0436">Ligase</keyword>
<dbReference type="InterPro" id="IPR011761">
    <property type="entry name" value="ATP-grasp"/>
</dbReference>
<keyword evidence="16 22" id="KW-0961">Cell wall biogenesis/degradation</keyword>
<evidence type="ECO:0000256" key="24">
    <source>
        <dbReference type="PIRSR" id="PIRSR039102-2"/>
    </source>
</evidence>
<evidence type="ECO:0000256" key="21">
    <source>
        <dbReference type="ARBA" id="ARBA00077154"/>
    </source>
</evidence>
<dbReference type="NCBIfam" id="NF002528">
    <property type="entry name" value="PRK01966.1-4"/>
    <property type="match status" value="1"/>
</dbReference>
<evidence type="ECO:0000313" key="28">
    <source>
        <dbReference type="EMBL" id="NWO22706.1"/>
    </source>
</evidence>
<comment type="cofactor">
    <cofactor evidence="25">
        <name>Mg(2+)</name>
        <dbReference type="ChEBI" id="CHEBI:18420"/>
    </cofactor>
    <cofactor evidence="25">
        <name>Mn(2+)</name>
        <dbReference type="ChEBI" id="CHEBI:29035"/>
    </cofactor>
    <text evidence="25">Binds 2 magnesium or manganese ions per subunit.</text>
</comment>
<evidence type="ECO:0000256" key="16">
    <source>
        <dbReference type="ARBA" id="ARBA00023316"/>
    </source>
</evidence>
<evidence type="ECO:0000256" key="22">
    <source>
        <dbReference type="HAMAP-Rule" id="MF_00047"/>
    </source>
</evidence>
<dbReference type="Pfam" id="PF01820">
    <property type="entry name" value="Dala_Dala_lig_N"/>
    <property type="match status" value="1"/>
</dbReference>
<keyword evidence="15 25" id="KW-0464">Manganese</keyword>
<evidence type="ECO:0000256" key="1">
    <source>
        <dbReference type="ARBA" id="ARBA00001936"/>
    </source>
</evidence>
<evidence type="ECO:0000256" key="25">
    <source>
        <dbReference type="PIRSR" id="PIRSR039102-3"/>
    </source>
</evidence>
<comment type="similarity">
    <text evidence="5 22">Belongs to the D-alanine--D-alanine ligase family.</text>
</comment>
<feature type="binding site" evidence="24">
    <location>
        <begin position="314"/>
        <end position="315"/>
    </location>
    <ligand>
        <name>ATP</name>
        <dbReference type="ChEBI" id="CHEBI:30616"/>
    </ligand>
</feature>
<feature type="binding site" evidence="24">
    <location>
        <position position="137"/>
    </location>
    <ligand>
        <name>ATP</name>
        <dbReference type="ChEBI" id="CHEBI:30616"/>
    </ligand>
</feature>
<feature type="binding site" evidence="24">
    <location>
        <begin position="184"/>
        <end position="186"/>
    </location>
    <ligand>
        <name>ATP</name>
        <dbReference type="ChEBI" id="CHEBI:30616"/>
    </ligand>
</feature>
<evidence type="ECO:0000313" key="29">
    <source>
        <dbReference type="Proteomes" id="UP000526307"/>
    </source>
</evidence>
<feature type="active site" evidence="23">
    <location>
        <position position="13"/>
    </location>
</feature>
<feature type="binding site" evidence="24">
    <location>
        <begin position="192"/>
        <end position="193"/>
    </location>
    <ligand>
        <name>ATP</name>
        <dbReference type="ChEBI" id="CHEBI:30616"/>
    </ligand>
</feature>
<dbReference type="GO" id="GO:0071555">
    <property type="term" value="P:cell wall organization"/>
    <property type="evidence" value="ECO:0007669"/>
    <property type="project" value="UniProtKB-KW"/>
</dbReference>
<feature type="binding site" evidence="25">
    <location>
        <position position="315"/>
    </location>
    <ligand>
        <name>Mg(2+)</name>
        <dbReference type="ChEBI" id="CHEBI:18420"/>
        <label>1</label>
    </ligand>
</feature>
<dbReference type="Gene3D" id="3.30.470.20">
    <property type="entry name" value="ATP-grasp fold, B domain"/>
    <property type="match status" value="1"/>
</dbReference>
<dbReference type="Gene3D" id="3.30.1490.20">
    <property type="entry name" value="ATP-grasp fold, A domain"/>
    <property type="match status" value="1"/>
</dbReference>
<evidence type="ECO:0000256" key="5">
    <source>
        <dbReference type="ARBA" id="ARBA00010871"/>
    </source>
</evidence>
<dbReference type="Gene3D" id="3.40.50.20">
    <property type="match status" value="1"/>
</dbReference>
<dbReference type="FunFam" id="3.30.1490.20:FF:000007">
    <property type="entry name" value="D-alanine--D-alanine ligase"/>
    <property type="match status" value="1"/>
</dbReference>
<dbReference type="PANTHER" id="PTHR23132:SF25">
    <property type="entry name" value="D-ALANINE--D-ALANINE LIGASE A"/>
    <property type="match status" value="1"/>
</dbReference>
<keyword evidence="29" id="KW-1185">Reference proteome</keyword>
<sequence>MNIAVIFGGKSDEHEVSRNSAVNVIDGLGSDRYEITQIGITKEGRWYQTEAATDEIASGEWENRADNKQVCLPADPTIHGILVFDDEERAVVKHIDCIIPVMHGDNGEDGTIQGLFELAEIPYVGPGVKASANCMDKSFTKIIVGEIGIDQARYCVIKRKDFADDREGEIMNALSTNDGKLPLFVKPSSAGSSVGASKVEKKSELETAIENAFKYDDKVLVEEMIVGREMEVAVLGNHNPKASYVGEILSAGEFYDYDAKYNNPESKTRVVDDIPVGKQKEIRSKAVEIFKALDCRGLSRVDFFYTEEGRVVFNEINTLPGFTNISMYPQLWEAMGIDRPTLLDSLIKLAMEEHSTTS</sequence>
<evidence type="ECO:0000256" key="14">
    <source>
        <dbReference type="ARBA" id="ARBA00022984"/>
    </source>
</evidence>
<accession>A0A7Y8VQC0</accession>
<comment type="function">
    <text evidence="2 22">Cell wall formation.</text>
</comment>
<dbReference type="PROSITE" id="PS50975">
    <property type="entry name" value="ATP_GRASP"/>
    <property type="match status" value="1"/>
</dbReference>
<dbReference type="EMBL" id="JABXYR010000001">
    <property type="protein sequence ID" value="NWO22706.1"/>
    <property type="molecule type" value="Genomic_DNA"/>
</dbReference>
<feature type="binding site" evidence="25">
    <location>
        <position position="315"/>
    </location>
    <ligand>
        <name>Mg(2+)</name>
        <dbReference type="ChEBI" id="CHEBI:18420"/>
        <label>2</label>
    </ligand>
</feature>
<dbReference type="GO" id="GO:0046872">
    <property type="term" value="F:metal ion binding"/>
    <property type="evidence" value="ECO:0007669"/>
    <property type="project" value="UniProtKB-KW"/>
</dbReference>
<evidence type="ECO:0000256" key="6">
    <source>
        <dbReference type="ARBA" id="ARBA00012216"/>
    </source>
</evidence>
<evidence type="ECO:0000256" key="18">
    <source>
        <dbReference type="ARBA" id="ARBA00060592"/>
    </source>
</evidence>
<evidence type="ECO:0000256" key="15">
    <source>
        <dbReference type="ARBA" id="ARBA00023211"/>
    </source>
</evidence>
<comment type="pathway">
    <text evidence="18">Glycan biosynthesis.</text>
</comment>
<organism evidence="28 29">
    <name type="scientific">Mogibacterium timidum</name>
    <dbReference type="NCBI Taxonomy" id="35519"/>
    <lineage>
        <taxon>Bacteria</taxon>
        <taxon>Bacillati</taxon>
        <taxon>Bacillota</taxon>
        <taxon>Clostridia</taxon>
        <taxon>Peptostreptococcales</taxon>
        <taxon>Anaerovoracaceae</taxon>
        <taxon>Mogibacterium</taxon>
    </lineage>
</organism>
<feature type="binding site" evidence="25">
    <location>
        <position position="302"/>
    </location>
    <ligand>
        <name>Mg(2+)</name>
        <dbReference type="ChEBI" id="CHEBI:18420"/>
        <label>1</label>
    </ligand>
</feature>
<evidence type="ECO:0000256" key="12">
    <source>
        <dbReference type="ARBA" id="ARBA00022842"/>
    </source>
</evidence>
<dbReference type="SUPFAM" id="SSF52440">
    <property type="entry name" value="PreATP-grasp domain"/>
    <property type="match status" value="1"/>
</dbReference>
<evidence type="ECO:0000256" key="4">
    <source>
        <dbReference type="ARBA" id="ARBA00004752"/>
    </source>
</evidence>
<evidence type="ECO:0000256" key="20">
    <source>
        <dbReference type="ARBA" id="ARBA00076288"/>
    </source>
</evidence>
<keyword evidence="10 24" id="KW-0547">Nucleotide-binding</keyword>
<evidence type="ECO:0000256" key="9">
    <source>
        <dbReference type="ARBA" id="ARBA00022723"/>
    </source>
</evidence>
<dbReference type="InterPro" id="IPR013815">
    <property type="entry name" value="ATP_grasp_subdomain_1"/>
</dbReference>
<feature type="binding site" evidence="24">
    <location>
        <begin position="222"/>
        <end position="229"/>
    </location>
    <ligand>
        <name>ATP</name>
        <dbReference type="ChEBI" id="CHEBI:30616"/>
    </ligand>
</feature>
<evidence type="ECO:0000256" key="13">
    <source>
        <dbReference type="ARBA" id="ARBA00022960"/>
    </source>
</evidence>
<gene>
    <name evidence="22" type="primary">ddl</name>
    <name evidence="28" type="ORF">HW270_01185</name>
</gene>
<dbReference type="EC" id="6.3.2.4" evidence="6 22"/>
<feature type="binding site" evidence="25">
    <location>
        <position position="317"/>
    </location>
    <ligand>
        <name>Mg(2+)</name>
        <dbReference type="ChEBI" id="CHEBI:18420"/>
        <label>2</label>
    </ligand>
</feature>
<dbReference type="Proteomes" id="UP000526307">
    <property type="component" value="Unassembled WGS sequence"/>
</dbReference>
<evidence type="ECO:0000256" key="19">
    <source>
        <dbReference type="ARBA" id="ARBA00068427"/>
    </source>
</evidence>
<dbReference type="UniPathway" id="UPA00219"/>
<comment type="pathway">
    <text evidence="4 22">Cell wall biogenesis; peptidoglycan biosynthesis.</text>
</comment>
<dbReference type="PIRSF" id="PIRSF039102">
    <property type="entry name" value="Ddl/VanB"/>
    <property type="match status" value="1"/>
</dbReference>
<dbReference type="RefSeq" id="WP_009643399.1">
    <property type="nucleotide sequence ID" value="NZ_CAUTAN010000014.1"/>
</dbReference>
<evidence type="ECO:0000256" key="2">
    <source>
        <dbReference type="ARBA" id="ARBA00003921"/>
    </source>
</evidence>
<proteinExistence type="inferred from homology"/>
<dbReference type="FunFam" id="3.30.470.20:FF:000008">
    <property type="entry name" value="D-alanine--D-alanine ligase"/>
    <property type="match status" value="1"/>
</dbReference>
<evidence type="ECO:0000256" key="7">
    <source>
        <dbReference type="ARBA" id="ARBA00022490"/>
    </source>
</evidence>
<keyword evidence="13 22" id="KW-0133">Cell shape</keyword>
<evidence type="ECO:0000256" key="8">
    <source>
        <dbReference type="ARBA" id="ARBA00022598"/>
    </source>
</evidence>
<dbReference type="AlphaFoldDB" id="A0A7Y8VQC0"/>
<evidence type="ECO:0000256" key="23">
    <source>
        <dbReference type="PIRSR" id="PIRSR039102-1"/>
    </source>
</evidence>
<keyword evidence="12 25" id="KW-0460">Magnesium</keyword>
<keyword evidence="11 26" id="KW-0067">ATP-binding</keyword>
<dbReference type="GO" id="GO:0008716">
    <property type="term" value="F:D-alanine-D-alanine ligase activity"/>
    <property type="evidence" value="ECO:0007669"/>
    <property type="project" value="UniProtKB-UniRule"/>
</dbReference>
<dbReference type="GO" id="GO:0005524">
    <property type="term" value="F:ATP binding"/>
    <property type="evidence" value="ECO:0007669"/>
    <property type="project" value="UniProtKB-UniRule"/>
</dbReference>
<keyword evidence="7 22" id="KW-0963">Cytoplasm</keyword>
<dbReference type="PROSITE" id="PS00844">
    <property type="entry name" value="DALA_DALA_LIGASE_2"/>
    <property type="match status" value="1"/>
</dbReference>
<dbReference type="InterPro" id="IPR005905">
    <property type="entry name" value="D_ala_D_ala"/>
</dbReference>
<keyword evidence="14 22" id="KW-0573">Peptidoglycan synthesis</keyword>
<feature type="domain" description="ATP-grasp" evidence="27">
    <location>
        <begin position="141"/>
        <end position="348"/>
    </location>
</feature>
<comment type="catalytic activity">
    <reaction evidence="17 22">
        <text>2 D-alanine + ATP = D-alanyl-D-alanine + ADP + phosphate + H(+)</text>
        <dbReference type="Rhea" id="RHEA:11224"/>
        <dbReference type="ChEBI" id="CHEBI:15378"/>
        <dbReference type="ChEBI" id="CHEBI:30616"/>
        <dbReference type="ChEBI" id="CHEBI:43474"/>
        <dbReference type="ChEBI" id="CHEBI:57416"/>
        <dbReference type="ChEBI" id="CHEBI:57822"/>
        <dbReference type="ChEBI" id="CHEBI:456216"/>
        <dbReference type="EC" id="6.3.2.4"/>
    </reaction>
</comment>
<comment type="cofactor">
    <cofactor evidence="1">
        <name>Mn(2+)</name>
        <dbReference type="ChEBI" id="CHEBI:29035"/>
    </cofactor>
</comment>
<dbReference type="GO" id="GO:0008360">
    <property type="term" value="P:regulation of cell shape"/>
    <property type="evidence" value="ECO:0007669"/>
    <property type="project" value="UniProtKB-KW"/>
</dbReference>
<dbReference type="InterPro" id="IPR000291">
    <property type="entry name" value="D-Ala_lig_Van_CS"/>
</dbReference>
<dbReference type="HAMAP" id="MF_00047">
    <property type="entry name" value="Dala_Dala_lig"/>
    <property type="match status" value="1"/>
</dbReference>
<dbReference type="InterPro" id="IPR016185">
    <property type="entry name" value="PreATP-grasp_dom_sf"/>
</dbReference>
<dbReference type="InterPro" id="IPR011127">
    <property type="entry name" value="Dala_Dala_lig_N"/>
</dbReference>
<evidence type="ECO:0000256" key="10">
    <source>
        <dbReference type="ARBA" id="ARBA00022741"/>
    </source>
</evidence>
<dbReference type="PROSITE" id="PS00843">
    <property type="entry name" value="DALA_DALA_LIGASE_1"/>
    <property type="match status" value="1"/>
</dbReference>
<dbReference type="PANTHER" id="PTHR23132">
    <property type="entry name" value="D-ALANINE--D-ALANINE LIGASE"/>
    <property type="match status" value="1"/>
</dbReference>
<dbReference type="InterPro" id="IPR011095">
    <property type="entry name" value="Dala_Dala_lig_C"/>
</dbReference>
<feature type="active site" evidence="23">
    <location>
        <position position="326"/>
    </location>
</feature>
<evidence type="ECO:0000256" key="11">
    <source>
        <dbReference type="ARBA" id="ARBA00022840"/>
    </source>
</evidence>